<dbReference type="GO" id="GO:0004565">
    <property type="term" value="F:beta-galactosidase activity"/>
    <property type="evidence" value="ECO:0007669"/>
    <property type="project" value="UniProtKB-EC"/>
</dbReference>
<dbReference type="Pfam" id="PF21317">
    <property type="entry name" value="BetaGal_ABD_1"/>
    <property type="match status" value="1"/>
</dbReference>
<evidence type="ECO:0000256" key="2">
    <source>
        <dbReference type="ARBA" id="ARBA00022801"/>
    </source>
</evidence>
<gene>
    <name evidence="9" type="ORF">ABQJ54_04085</name>
</gene>
<dbReference type="EMBL" id="JBFOHK010000001">
    <property type="protein sequence ID" value="MEW9570917.1"/>
    <property type="molecule type" value="Genomic_DNA"/>
</dbReference>
<dbReference type="InterPro" id="IPR019801">
    <property type="entry name" value="Glyco_hydro_35_CS"/>
</dbReference>
<dbReference type="InterPro" id="IPR017853">
    <property type="entry name" value="GH"/>
</dbReference>
<dbReference type="Gene3D" id="2.60.120.260">
    <property type="entry name" value="Galactose-binding domain-like"/>
    <property type="match status" value="2"/>
</dbReference>
<evidence type="ECO:0000256" key="1">
    <source>
        <dbReference type="ARBA" id="ARBA00009809"/>
    </source>
</evidence>
<evidence type="ECO:0000256" key="4">
    <source>
        <dbReference type="RuleBase" id="RU000675"/>
    </source>
</evidence>
<organism evidence="9 10">
    <name type="scientific">Rhodanobacter lycopersici</name>
    <dbReference type="NCBI Taxonomy" id="3162487"/>
    <lineage>
        <taxon>Bacteria</taxon>
        <taxon>Pseudomonadati</taxon>
        <taxon>Pseudomonadota</taxon>
        <taxon>Gammaproteobacteria</taxon>
        <taxon>Lysobacterales</taxon>
        <taxon>Rhodanobacteraceae</taxon>
        <taxon>Rhodanobacter</taxon>
    </lineage>
</organism>
<dbReference type="InterPro" id="IPR001944">
    <property type="entry name" value="Glycoside_Hdrlase_35"/>
</dbReference>
<feature type="domain" description="Beta-galactosidase galactose-binding" evidence="8">
    <location>
        <begin position="542"/>
        <end position="599"/>
    </location>
</feature>
<comment type="catalytic activity">
    <reaction evidence="4">
        <text>Hydrolysis of terminal non-reducing beta-D-galactose residues in beta-D-galactosides.</text>
        <dbReference type="EC" id="3.2.1.23"/>
    </reaction>
</comment>
<dbReference type="SUPFAM" id="SSF51445">
    <property type="entry name" value="(Trans)glycosidases"/>
    <property type="match status" value="1"/>
</dbReference>
<dbReference type="Pfam" id="PF21467">
    <property type="entry name" value="BetaGal_gal-bd"/>
    <property type="match status" value="1"/>
</dbReference>
<reference evidence="9 10" key="1">
    <citation type="submission" date="2024-06" db="EMBL/GenBank/DDBJ databases">
        <authorList>
            <person name="Woo H."/>
        </authorList>
    </citation>
    <scope>NUCLEOTIDE SEQUENCE [LARGE SCALE GENOMIC DNA]</scope>
    <source>
        <strain evidence="9 10">Si-c</strain>
    </source>
</reference>
<dbReference type="SUPFAM" id="SSF49785">
    <property type="entry name" value="Galactose-binding domain-like"/>
    <property type="match status" value="1"/>
</dbReference>
<dbReference type="InterPro" id="IPR026283">
    <property type="entry name" value="B-gal_1-like"/>
</dbReference>
<dbReference type="RefSeq" id="WP_367852985.1">
    <property type="nucleotide sequence ID" value="NZ_JBFOHK010000001.1"/>
</dbReference>
<dbReference type="InterPro" id="IPR048912">
    <property type="entry name" value="BetaGal1-like_ABD1"/>
</dbReference>
<dbReference type="InterPro" id="IPR048913">
    <property type="entry name" value="BetaGal_gal-bd"/>
</dbReference>
<name>A0ABV3QC84_9GAMM</name>
<keyword evidence="10" id="KW-1185">Reference proteome</keyword>
<comment type="caution">
    <text evidence="9">The sequence shown here is derived from an EMBL/GenBank/DDBJ whole genome shotgun (WGS) entry which is preliminary data.</text>
</comment>
<dbReference type="PROSITE" id="PS01182">
    <property type="entry name" value="GLYCOSYL_HYDROL_F35"/>
    <property type="match status" value="1"/>
</dbReference>
<evidence type="ECO:0000313" key="10">
    <source>
        <dbReference type="Proteomes" id="UP001556220"/>
    </source>
</evidence>
<evidence type="ECO:0000313" key="9">
    <source>
        <dbReference type="EMBL" id="MEW9570917.1"/>
    </source>
</evidence>
<dbReference type="PANTHER" id="PTHR23421">
    <property type="entry name" value="BETA-GALACTOSIDASE RELATED"/>
    <property type="match status" value="1"/>
</dbReference>
<evidence type="ECO:0000259" key="7">
    <source>
        <dbReference type="Pfam" id="PF21317"/>
    </source>
</evidence>
<feature type="domain" description="Beta-galactosidase 1-like first all-beta" evidence="7">
    <location>
        <begin position="415"/>
        <end position="518"/>
    </location>
</feature>
<feature type="domain" description="Glycoside hydrolase 35 catalytic" evidence="6">
    <location>
        <begin position="53"/>
        <end position="365"/>
    </location>
</feature>
<evidence type="ECO:0000259" key="6">
    <source>
        <dbReference type="Pfam" id="PF01301"/>
    </source>
</evidence>
<dbReference type="EC" id="3.2.1.23" evidence="4"/>
<accession>A0ABV3QC84</accession>
<dbReference type="InterPro" id="IPR008979">
    <property type="entry name" value="Galactose-bd-like_sf"/>
</dbReference>
<evidence type="ECO:0000259" key="8">
    <source>
        <dbReference type="Pfam" id="PF21467"/>
    </source>
</evidence>
<protein>
    <recommendedName>
        <fullName evidence="4">Beta-galactosidase</fullName>
        <ecNumber evidence="4">3.2.1.23</ecNumber>
    </recommendedName>
</protein>
<sequence length="622" mass="69297">MQRRHFLKLGALGVAGTLAADFRLRADALPAQDERAPRPNDGKPHRFSFGKRQFLLDGKPFQIKSGEMHPIRIPPVYWRQRIRMAKAMGLNTVSLYLMWNAYESEPGVFDMTTGARDFARFIRICAEEGMWVYLRPGPFVAGEWDFGGLPPYLLRDPSIVVRTKDDARYMAAVRRYFDHVAPRIAPLLVANGGPILMLQIENEYASYGRDLGYLEVLRQLWLERGINGPFSISDGLSQIQSTHTYLPGVALGLDGDTDFDAAQAIAGDHPVWMGEGYPGWISSWGDADFPKDDFEPTLKQLLAAGRSFNLYVVHGGTNFGLTSSGISRADGSGFSSVTTSYDYGSPINEHGAPAPAYHRFRALLAQHSPRSLPEVPATPPMAGFDPVQAKPVASLWDLLPAPQKVHAPRSNEELFAQNQGMVLYRKRVRGRQLQLTGVHDYATVFTDGNYVDYVSRVVDPRLHTSGKFALDGQERVLDLLIDSFGHIGNAQIYNDRKGLVGGAKLDGQTLLDWDVYSLPVDDALLQRMRNAPAPSAPDRPGLFFRAEVTRDVEADAYVDMSAWRKGYLWVNGHLLGRYWNLGPQQRLYCPAPWWRKGVNEILVLDFHRTRGATIGGATSLHG</sequence>
<dbReference type="InterPro" id="IPR031330">
    <property type="entry name" value="Gly_Hdrlase_35_cat"/>
</dbReference>
<keyword evidence="2 4" id="KW-0378">Hydrolase</keyword>
<dbReference type="Pfam" id="PF01301">
    <property type="entry name" value="Glyco_hydro_35"/>
    <property type="match status" value="1"/>
</dbReference>
<keyword evidence="3 4" id="KW-0326">Glycosidase</keyword>
<dbReference type="Gene3D" id="3.20.20.80">
    <property type="entry name" value="Glycosidases"/>
    <property type="match status" value="1"/>
</dbReference>
<comment type="similarity">
    <text evidence="1 5">Belongs to the glycosyl hydrolase 35 family.</text>
</comment>
<dbReference type="PIRSF" id="PIRSF006336">
    <property type="entry name" value="B-gal"/>
    <property type="match status" value="1"/>
</dbReference>
<proteinExistence type="inferred from homology"/>
<evidence type="ECO:0000256" key="3">
    <source>
        <dbReference type="ARBA" id="ARBA00023295"/>
    </source>
</evidence>
<dbReference type="Proteomes" id="UP001556220">
    <property type="component" value="Unassembled WGS sequence"/>
</dbReference>
<dbReference type="PRINTS" id="PR00742">
    <property type="entry name" value="GLHYDRLASE35"/>
</dbReference>
<evidence type="ECO:0000256" key="5">
    <source>
        <dbReference type="RuleBase" id="RU003679"/>
    </source>
</evidence>